<dbReference type="EMBL" id="AQGS01000071">
    <property type="protein sequence ID" value="EPS43644.1"/>
    <property type="molecule type" value="Genomic_DNA"/>
</dbReference>
<feature type="region of interest" description="Disordered" evidence="1">
    <location>
        <begin position="119"/>
        <end position="178"/>
    </location>
</feature>
<evidence type="ECO:0000313" key="4">
    <source>
        <dbReference type="Proteomes" id="UP000015100"/>
    </source>
</evidence>
<evidence type="ECO:0000256" key="2">
    <source>
        <dbReference type="SAM" id="SignalP"/>
    </source>
</evidence>
<protein>
    <recommendedName>
        <fullName evidence="5">Apple domain-containing protein</fullName>
    </recommendedName>
</protein>
<keyword evidence="2" id="KW-0732">Signal</keyword>
<dbReference type="HOGENOM" id="CLU_1272253_0_0_1"/>
<sequence length="217" mass="24092">MLFAPVLAISVAVIASLSEARAVPTYQPVGYTLLYTGLKALPNSNKIIRPFASATEPDTPFTCAATCDSIPSCKFFAIYTPMGSKDRACQYYQEEDPYNENNPSGTQFTHQVRELCGYQREKDDDSKSKTVENSAVESPDAQKRQIHSSPSLNVRYEKTPPPPPTPFRNCTKSTVGKPEKRYTPNLIPYYPDTVAEETVKRCGAIRKSLLAVRSLLN</sequence>
<proteinExistence type="predicted"/>
<evidence type="ECO:0008006" key="5">
    <source>
        <dbReference type="Google" id="ProtNLM"/>
    </source>
</evidence>
<dbReference type="AlphaFoldDB" id="S8AL50"/>
<feature type="compositionally biased region" description="Basic and acidic residues" evidence="1">
    <location>
        <begin position="119"/>
        <end position="130"/>
    </location>
</feature>
<reference evidence="3 4" key="1">
    <citation type="journal article" date="2013" name="PLoS Genet.">
        <title>Genomic mechanisms accounting for the adaptation to parasitism in nematode-trapping fungi.</title>
        <authorList>
            <person name="Meerupati T."/>
            <person name="Andersson K.M."/>
            <person name="Friman E."/>
            <person name="Kumar D."/>
            <person name="Tunlid A."/>
            <person name="Ahren D."/>
        </authorList>
    </citation>
    <scope>NUCLEOTIDE SEQUENCE [LARGE SCALE GENOMIC DNA]</scope>
    <source>
        <strain evidence="3 4">CBS 200.50</strain>
    </source>
</reference>
<reference evidence="4" key="2">
    <citation type="submission" date="2013-04" db="EMBL/GenBank/DDBJ databases">
        <title>Genomic mechanisms accounting for the adaptation to parasitism in nematode-trapping fungi.</title>
        <authorList>
            <person name="Ahren D.G."/>
        </authorList>
    </citation>
    <scope>NUCLEOTIDE SEQUENCE [LARGE SCALE GENOMIC DNA]</scope>
    <source>
        <strain evidence="4">CBS 200.50</strain>
    </source>
</reference>
<evidence type="ECO:0000313" key="3">
    <source>
        <dbReference type="EMBL" id="EPS43644.1"/>
    </source>
</evidence>
<gene>
    <name evidence="3" type="ORF">H072_2394</name>
</gene>
<comment type="caution">
    <text evidence="3">The sequence shown here is derived from an EMBL/GenBank/DDBJ whole genome shotgun (WGS) entry which is preliminary data.</text>
</comment>
<feature type="chain" id="PRO_5004560618" description="Apple domain-containing protein" evidence="2">
    <location>
        <begin position="23"/>
        <end position="217"/>
    </location>
</feature>
<feature type="signal peptide" evidence="2">
    <location>
        <begin position="1"/>
        <end position="22"/>
    </location>
</feature>
<dbReference type="Proteomes" id="UP000015100">
    <property type="component" value="Unassembled WGS sequence"/>
</dbReference>
<accession>S8AL50</accession>
<keyword evidence="4" id="KW-1185">Reference proteome</keyword>
<dbReference type="OrthoDB" id="5319455at2759"/>
<organism evidence="3 4">
    <name type="scientific">Dactylellina haptotyla (strain CBS 200.50)</name>
    <name type="common">Nematode-trapping fungus</name>
    <name type="synonym">Monacrosporium haptotylum</name>
    <dbReference type="NCBI Taxonomy" id="1284197"/>
    <lineage>
        <taxon>Eukaryota</taxon>
        <taxon>Fungi</taxon>
        <taxon>Dikarya</taxon>
        <taxon>Ascomycota</taxon>
        <taxon>Pezizomycotina</taxon>
        <taxon>Orbiliomycetes</taxon>
        <taxon>Orbiliales</taxon>
        <taxon>Orbiliaceae</taxon>
        <taxon>Dactylellina</taxon>
    </lineage>
</organism>
<evidence type="ECO:0000256" key="1">
    <source>
        <dbReference type="SAM" id="MobiDB-lite"/>
    </source>
</evidence>
<name>S8AL50_DACHA</name>